<dbReference type="SUPFAM" id="SSF88659">
    <property type="entry name" value="Sigma3 and sigma4 domains of RNA polymerase sigma factors"/>
    <property type="match status" value="2"/>
</dbReference>
<dbReference type="InterPro" id="IPR007624">
    <property type="entry name" value="RNA_pol_sigma70_r3"/>
</dbReference>
<comment type="subcellular location">
    <subcellularLocation>
        <location evidence="5">Cytoplasm</location>
    </subcellularLocation>
</comment>
<reference evidence="9" key="1">
    <citation type="journal article" date="2014" name="Int. J. Syst. Evol. Microbiol.">
        <title>Complete genome sequence of Corynebacterium casei LMG S-19264T (=DSM 44701T), isolated from a smear-ripened cheese.</title>
        <authorList>
            <consortium name="US DOE Joint Genome Institute (JGI-PGF)"/>
            <person name="Walter F."/>
            <person name="Albersmeier A."/>
            <person name="Kalinowski J."/>
            <person name="Ruckert C."/>
        </authorList>
    </citation>
    <scope>NUCLEOTIDE SEQUENCE</scope>
    <source>
        <strain evidence="9">CGMCC 4.7308</strain>
    </source>
</reference>
<dbReference type="Pfam" id="PF04545">
    <property type="entry name" value="Sigma70_r4"/>
    <property type="match status" value="1"/>
</dbReference>
<dbReference type="NCBIfam" id="NF005920">
    <property type="entry name" value="PRK07921.1"/>
    <property type="match status" value="1"/>
</dbReference>
<proteinExistence type="inferred from homology"/>
<dbReference type="InterPro" id="IPR012760">
    <property type="entry name" value="RNA_pol_sigma_RpoD_C"/>
</dbReference>
<dbReference type="CDD" id="cd06171">
    <property type="entry name" value="Sigma70_r4"/>
    <property type="match status" value="1"/>
</dbReference>
<dbReference type="Pfam" id="PF00140">
    <property type="entry name" value="Sigma70_r1_2"/>
    <property type="match status" value="1"/>
</dbReference>
<dbReference type="NCBIfam" id="NF004561">
    <property type="entry name" value="PRK05901.1-3"/>
    <property type="match status" value="1"/>
</dbReference>
<keyword evidence="5" id="KW-0963">Cytoplasm</keyword>
<reference evidence="9" key="2">
    <citation type="submission" date="2020-09" db="EMBL/GenBank/DDBJ databases">
        <authorList>
            <person name="Sun Q."/>
            <person name="Zhou Y."/>
        </authorList>
    </citation>
    <scope>NUCLEOTIDE SEQUENCE</scope>
    <source>
        <strain evidence="9">CGMCC 4.7308</strain>
    </source>
</reference>
<comment type="subunit">
    <text evidence="5">Interacts transiently with the RNA polymerase catalytic core.</text>
</comment>
<dbReference type="PANTHER" id="PTHR30603">
    <property type="entry name" value="RNA POLYMERASE SIGMA FACTOR RPO"/>
    <property type="match status" value="1"/>
</dbReference>
<dbReference type="InterPro" id="IPR007627">
    <property type="entry name" value="RNA_pol_sigma70_r2"/>
</dbReference>
<dbReference type="HAMAP" id="MF_00963">
    <property type="entry name" value="Sigma70_RpoD_SigA"/>
    <property type="match status" value="1"/>
</dbReference>
<dbReference type="InterPro" id="IPR014284">
    <property type="entry name" value="RNA_pol_sigma-70_dom"/>
</dbReference>
<evidence type="ECO:0000313" key="10">
    <source>
        <dbReference type="Proteomes" id="UP000655208"/>
    </source>
</evidence>
<dbReference type="InterPro" id="IPR013324">
    <property type="entry name" value="RNA_pol_sigma_r3/r4-like"/>
</dbReference>
<evidence type="ECO:0000313" key="9">
    <source>
        <dbReference type="EMBL" id="GGM12008.1"/>
    </source>
</evidence>
<accession>A0A917T776</accession>
<protein>
    <recommendedName>
        <fullName evidence="5">RNA polymerase sigma factor SigA</fullName>
    </recommendedName>
</protein>
<comment type="function">
    <text evidence="5">Sigma factors are initiation factors that promote the attachment of RNA polymerase to specific initiation sites and are then released. This sigma factor is the primary sigma factor during exponential growth.</text>
</comment>
<keyword evidence="2 5" id="KW-0731">Sigma factor</keyword>
<feature type="region of interest" description="Disordered" evidence="6">
    <location>
        <begin position="90"/>
        <end position="149"/>
    </location>
</feature>
<sequence>MAGAPASSHRTRTHTSGAPAAADAGAGTSGPARSRAAGGTKTRKSGAVAVVESEIEVAGADVDPAELDEALTSDVDLTGVDPAVADALEVTTEAEGELDLTEDDESDSTDEAAPAGAATPGPATAKAESEEFTWDDEEESEALRQARKDAELTASADSVRAYLKQIGKVALLNAEEEVDLAKRIEAGLYSVERMRQVAEAGDKLPTQMRRDLNWIRRDGERAKNHLLEANLRLVVSLAKRYTGRGMAFLDLIQEGNLGLIRAVEKFDYTKGYKFSTYATWWIRQAITRAMADQARTIRIPVHMVEVINKLGRIQRELLQDLGREPTPEELAKEMDITPDKVLEIQQYAREPISLDQTIGDEGDSQLGDFIEDSEAVVAVDAVSFTLLQDQLQAVLQTLSEREAGVVRLRFGLTDGQPRTLDEIGQVYGVTRERIRQIESKTMSKLRHPSRSQVLRDYLE</sequence>
<dbReference type="InterPro" id="IPR013325">
    <property type="entry name" value="RNA_pol_sigma_r2"/>
</dbReference>
<keyword evidence="1 5" id="KW-0805">Transcription regulation</keyword>
<dbReference type="EMBL" id="BMNA01000009">
    <property type="protein sequence ID" value="GGM12008.1"/>
    <property type="molecule type" value="Genomic_DNA"/>
</dbReference>
<dbReference type="Gene3D" id="1.20.120.1810">
    <property type="match status" value="1"/>
</dbReference>
<dbReference type="GO" id="GO:0005737">
    <property type="term" value="C:cytoplasm"/>
    <property type="evidence" value="ECO:0007669"/>
    <property type="project" value="UniProtKB-SubCell"/>
</dbReference>
<feature type="compositionally biased region" description="Acidic residues" evidence="6">
    <location>
        <begin position="130"/>
        <end position="140"/>
    </location>
</feature>
<evidence type="ECO:0000256" key="1">
    <source>
        <dbReference type="ARBA" id="ARBA00023015"/>
    </source>
</evidence>
<dbReference type="PRINTS" id="PR00046">
    <property type="entry name" value="SIGMA70FCT"/>
</dbReference>
<dbReference type="InterPro" id="IPR036388">
    <property type="entry name" value="WH-like_DNA-bd_sf"/>
</dbReference>
<keyword evidence="10" id="KW-1185">Reference proteome</keyword>
<comment type="similarity">
    <text evidence="5">Belongs to the sigma-70 factor family. RpoD/SigA subfamily.</text>
</comment>
<dbReference type="Gene3D" id="1.10.10.10">
    <property type="entry name" value="Winged helix-like DNA-binding domain superfamily/Winged helix DNA-binding domain"/>
    <property type="match status" value="2"/>
</dbReference>
<evidence type="ECO:0000259" key="7">
    <source>
        <dbReference type="PROSITE" id="PS00715"/>
    </source>
</evidence>
<evidence type="ECO:0000259" key="8">
    <source>
        <dbReference type="PROSITE" id="PS00716"/>
    </source>
</evidence>
<evidence type="ECO:0000256" key="5">
    <source>
        <dbReference type="HAMAP-Rule" id="MF_00963"/>
    </source>
</evidence>
<dbReference type="GO" id="GO:0016987">
    <property type="term" value="F:sigma factor activity"/>
    <property type="evidence" value="ECO:0007669"/>
    <property type="project" value="UniProtKB-UniRule"/>
</dbReference>
<dbReference type="InterPro" id="IPR000943">
    <property type="entry name" value="RNA_pol_sigma70"/>
</dbReference>
<evidence type="ECO:0000256" key="4">
    <source>
        <dbReference type="ARBA" id="ARBA00023163"/>
    </source>
</evidence>
<feature type="short sequence motif" description="Interaction with polymerase core subunit RpoC" evidence="5">
    <location>
        <begin position="250"/>
        <end position="253"/>
    </location>
</feature>
<dbReference type="FunFam" id="1.10.10.10:FF:000004">
    <property type="entry name" value="RNA polymerase sigma factor SigA"/>
    <property type="match status" value="1"/>
</dbReference>
<organism evidence="9 10">
    <name type="scientific">Nakamurella endophytica</name>
    <dbReference type="NCBI Taxonomy" id="1748367"/>
    <lineage>
        <taxon>Bacteria</taxon>
        <taxon>Bacillati</taxon>
        <taxon>Actinomycetota</taxon>
        <taxon>Actinomycetes</taxon>
        <taxon>Nakamurellales</taxon>
        <taxon>Nakamurellaceae</taxon>
        <taxon>Nakamurella</taxon>
    </lineage>
</organism>
<feature type="compositionally biased region" description="Low complexity" evidence="6">
    <location>
        <begin position="15"/>
        <end position="32"/>
    </location>
</feature>
<feature type="region of interest" description="Sigma-70 factor domain-4" evidence="5">
    <location>
        <begin position="394"/>
        <end position="447"/>
    </location>
</feature>
<dbReference type="GO" id="GO:0006352">
    <property type="term" value="P:DNA-templated transcription initiation"/>
    <property type="evidence" value="ECO:0007669"/>
    <property type="project" value="UniProtKB-UniRule"/>
</dbReference>
<dbReference type="InterPro" id="IPR050239">
    <property type="entry name" value="Sigma-70_RNA_pol_init_factors"/>
</dbReference>
<dbReference type="FunFam" id="1.10.601.10:FF:000003">
    <property type="entry name" value="RNA polymerase sigma factor SigA"/>
    <property type="match status" value="1"/>
</dbReference>
<feature type="region of interest" description="Sigma-70 factor domain-2" evidence="5">
    <location>
        <begin position="226"/>
        <end position="296"/>
    </location>
</feature>
<dbReference type="PROSITE" id="PS00715">
    <property type="entry name" value="SIGMA70_1"/>
    <property type="match status" value="1"/>
</dbReference>
<dbReference type="Pfam" id="PF04539">
    <property type="entry name" value="Sigma70_r3"/>
    <property type="match status" value="1"/>
</dbReference>
<dbReference type="InterPro" id="IPR007630">
    <property type="entry name" value="RNA_pol_sigma70_r4"/>
</dbReference>
<dbReference type="FunFam" id="1.10.10.10:FF:000002">
    <property type="entry name" value="RNA polymerase sigma factor SigA"/>
    <property type="match status" value="1"/>
</dbReference>
<dbReference type="SUPFAM" id="SSF88946">
    <property type="entry name" value="Sigma2 domain of RNA polymerase sigma factors"/>
    <property type="match status" value="1"/>
</dbReference>
<evidence type="ECO:0000256" key="2">
    <source>
        <dbReference type="ARBA" id="ARBA00023082"/>
    </source>
</evidence>
<dbReference type="NCBIfam" id="TIGR02937">
    <property type="entry name" value="sigma70-ECF"/>
    <property type="match status" value="1"/>
</dbReference>
<dbReference type="NCBIfam" id="NF004560">
    <property type="entry name" value="PRK05901.1-1"/>
    <property type="match status" value="1"/>
</dbReference>
<dbReference type="InterPro" id="IPR028630">
    <property type="entry name" value="Sigma70_RpoD"/>
</dbReference>
<dbReference type="FunFam" id="1.10.601.10:FF:000001">
    <property type="entry name" value="RNA polymerase sigma factor SigA"/>
    <property type="match status" value="1"/>
</dbReference>
<dbReference type="PROSITE" id="PS00716">
    <property type="entry name" value="SIGMA70_2"/>
    <property type="match status" value="1"/>
</dbReference>
<dbReference type="NCBIfam" id="TIGR02393">
    <property type="entry name" value="RpoD_Cterm"/>
    <property type="match status" value="1"/>
</dbReference>
<feature type="domain" description="RNA polymerase sigma-70" evidence="7">
    <location>
        <begin position="250"/>
        <end position="263"/>
    </location>
</feature>
<feature type="region of interest" description="Disordered" evidence="6">
    <location>
        <begin position="1"/>
        <end position="50"/>
    </location>
</feature>
<feature type="DNA-binding region" description="H-T-H motif" evidence="5">
    <location>
        <begin position="420"/>
        <end position="439"/>
    </location>
</feature>
<feature type="domain" description="RNA polymerase sigma-70" evidence="8">
    <location>
        <begin position="419"/>
        <end position="445"/>
    </location>
</feature>
<feature type="region of interest" description="Sigma-70 factor domain-3" evidence="5">
    <location>
        <begin position="305"/>
        <end position="381"/>
    </location>
</feature>
<dbReference type="PANTHER" id="PTHR30603:SF59">
    <property type="entry name" value="RNA POLYMERASE PRINCIPAL SIGMA FACTOR HRDA"/>
    <property type="match status" value="1"/>
</dbReference>
<comment type="caution">
    <text evidence="9">The sequence shown here is derived from an EMBL/GenBank/DDBJ whole genome shotgun (WGS) entry which is preliminary data.</text>
</comment>
<dbReference type="AlphaFoldDB" id="A0A917T776"/>
<feature type="compositionally biased region" description="Low complexity" evidence="6">
    <location>
        <begin position="111"/>
        <end position="125"/>
    </location>
</feature>
<name>A0A917T776_9ACTN</name>
<feature type="compositionally biased region" description="Acidic residues" evidence="6">
    <location>
        <begin position="92"/>
        <end position="110"/>
    </location>
</feature>
<gene>
    <name evidence="9" type="primary">rpoD</name>
    <name evidence="5" type="synonym">sigA</name>
    <name evidence="9" type="ORF">GCM10011594_34820</name>
</gene>
<dbReference type="GO" id="GO:0003677">
    <property type="term" value="F:DNA binding"/>
    <property type="evidence" value="ECO:0007669"/>
    <property type="project" value="UniProtKB-UniRule"/>
</dbReference>
<evidence type="ECO:0000256" key="6">
    <source>
        <dbReference type="SAM" id="MobiDB-lite"/>
    </source>
</evidence>
<evidence type="ECO:0000256" key="3">
    <source>
        <dbReference type="ARBA" id="ARBA00023125"/>
    </source>
</evidence>
<keyword evidence="4 5" id="KW-0804">Transcription</keyword>
<keyword evidence="3 5" id="KW-0238">DNA-binding</keyword>
<dbReference type="InterPro" id="IPR009042">
    <property type="entry name" value="RNA_pol_sigma70_r1_2"/>
</dbReference>
<dbReference type="Proteomes" id="UP000655208">
    <property type="component" value="Unassembled WGS sequence"/>
</dbReference>
<dbReference type="Pfam" id="PF04542">
    <property type="entry name" value="Sigma70_r2"/>
    <property type="match status" value="1"/>
</dbReference>